<proteinExistence type="predicted"/>
<evidence type="ECO:0000313" key="2">
    <source>
        <dbReference type="Proteomes" id="UP001239111"/>
    </source>
</evidence>
<comment type="caution">
    <text evidence="1">The sequence shown here is derived from an EMBL/GenBank/DDBJ whole genome shotgun (WGS) entry which is preliminary data.</text>
</comment>
<dbReference type="EMBL" id="CM056743">
    <property type="protein sequence ID" value="KAJ8671008.1"/>
    <property type="molecule type" value="Genomic_DNA"/>
</dbReference>
<protein>
    <submittedName>
        <fullName evidence="1">Uncharacterized protein</fullName>
    </submittedName>
</protein>
<organism evidence="1 2">
    <name type="scientific">Eretmocerus hayati</name>
    <dbReference type="NCBI Taxonomy" id="131215"/>
    <lineage>
        <taxon>Eukaryota</taxon>
        <taxon>Metazoa</taxon>
        <taxon>Ecdysozoa</taxon>
        <taxon>Arthropoda</taxon>
        <taxon>Hexapoda</taxon>
        <taxon>Insecta</taxon>
        <taxon>Pterygota</taxon>
        <taxon>Neoptera</taxon>
        <taxon>Endopterygota</taxon>
        <taxon>Hymenoptera</taxon>
        <taxon>Apocrita</taxon>
        <taxon>Proctotrupomorpha</taxon>
        <taxon>Chalcidoidea</taxon>
        <taxon>Aphelinidae</taxon>
        <taxon>Aphelininae</taxon>
        <taxon>Eretmocerus</taxon>
    </lineage>
</organism>
<name>A0ACC2NJC4_9HYME</name>
<dbReference type="Proteomes" id="UP001239111">
    <property type="component" value="Chromosome 3"/>
</dbReference>
<evidence type="ECO:0000313" key="1">
    <source>
        <dbReference type="EMBL" id="KAJ8671008.1"/>
    </source>
</evidence>
<keyword evidence="2" id="KW-1185">Reference proteome</keyword>
<accession>A0ACC2NJC4</accession>
<reference evidence="1" key="1">
    <citation type="submission" date="2023-04" db="EMBL/GenBank/DDBJ databases">
        <title>A chromosome-level genome assembly of the parasitoid wasp Eretmocerus hayati.</title>
        <authorList>
            <person name="Zhong Y."/>
            <person name="Liu S."/>
            <person name="Liu Y."/>
        </authorList>
    </citation>
    <scope>NUCLEOTIDE SEQUENCE</scope>
    <source>
        <strain evidence="1">ZJU_SS_LIU_2023</strain>
    </source>
</reference>
<gene>
    <name evidence="1" type="ORF">QAD02_002267</name>
</gene>
<sequence>MDTSESVRDNYCQVDADICVLFRRVLESGQEHAEFEIGFASFLAGPGHDDRWLKDVIDHGTHVHIAWPIGVDVVQSAKKMKKKLKSAEFGSVKVRIYKCRAWTKLTEAIKYWEEYGCLSPTRRERAELKRKRDRESFTSGEDLDNSDGTRGDRGEVEDEEYQPLSKKSKIIPQKANLTAYELELAAEILDRENNEDLNIAQPQSDQAIPASTPAYLSPRRSRSRSRSRSPSRSISRSTSRSPRRLTERSPSRSRPQSPSRSISQPAPRSPQSSPSRSRSRSPTQSPRSTSPQALSESSNFGDIEELRTRVGQLTKELERKDTKLAKLERKLQETLATLENAKSQLLARQSVQVSHSVSPLAVRRIPVLPQGVVMNKKRGETYPLPTEGYKLPSYCITNNTKLDPESFAAWILPLVFTAEELRSCSLYGIQIKTNNCLVKPALPEHRFNACLNENFRLFGDLPRFEARFGQGGRNVLPKNRVKK</sequence>